<evidence type="ECO:0000313" key="1">
    <source>
        <dbReference type="EMBL" id="QFX95159.1"/>
    </source>
</evidence>
<dbReference type="KEGG" id="atx:GCD22_00675"/>
<proteinExistence type="predicted"/>
<reference evidence="1 2" key="1">
    <citation type="submission" date="2019-10" db="EMBL/GenBank/DDBJ databases">
        <authorList>
            <person name="Wang R."/>
        </authorList>
    </citation>
    <scope>NUCLEOTIDE SEQUENCE [LARGE SCALE GENOMIC DNA]</scope>
    <source>
        <strain evidence="1 2">ATCC 19377</strain>
    </source>
</reference>
<sequence length="132" mass="14657">MALRRYMGQKKGLAVMKRCSRGVAHIRALGEHALRVLKCPFGYPKTRYQGLDKNGAQLTTPFALANLYLLMRHLLAARSALRPKSADGPQIARISVGNPSLSGIFVFRKRSFSVQIRASLMADHGVPIIFHE</sequence>
<dbReference type="EMBL" id="CP045571">
    <property type="protein sequence ID" value="QFX95159.1"/>
    <property type="molecule type" value="Genomic_DNA"/>
</dbReference>
<protein>
    <submittedName>
        <fullName evidence="1">IS5 family transposase</fullName>
    </submittedName>
</protein>
<gene>
    <name evidence="1" type="ORF">GCD22_00675</name>
</gene>
<organism evidence="1 2">
    <name type="scientific">Acidithiobacillus thiooxidans ATCC 19377</name>
    <dbReference type="NCBI Taxonomy" id="637390"/>
    <lineage>
        <taxon>Bacteria</taxon>
        <taxon>Pseudomonadati</taxon>
        <taxon>Pseudomonadota</taxon>
        <taxon>Acidithiobacillia</taxon>
        <taxon>Acidithiobacillales</taxon>
        <taxon>Acidithiobacillaceae</taxon>
        <taxon>Acidithiobacillus</taxon>
    </lineage>
</organism>
<accession>A0A5P9XN87</accession>
<dbReference type="Proteomes" id="UP000363590">
    <property type="component" value="Chromosome"/>
</dbReference>
<evidence type="ECO:0000313" key="2">
    <source>
        <dbReference type="Proteomes" id="UP000363590"/>
    </source>
</evidence>
<dbReference type="AlphaFoldDB" id="A0A5P9XN87"/>
<name>A0A5P9XN87_ACITH</name>